<evidence type="ECO:0000313" key="1">
    <source>
        <dbReference type="EMBL" id="MDW0109754.1"/>
    </source>
</evidence>
<protein>
    <submittedName>
        <fullName evidence="1">Uncharacterized protein</fullName>
    </submittedName>
</protein>
<dbReference type="Proteomes" id="UP001280629">
    <property type="component" value="Unassembled WGS sequence"/>
</dbReference>
<organism evidence="1 2">
    <name type="scientific">Sporosarcina aquimarina</name>
    <dbReference type="NCBI Taxonomy" id="114975"/>
    <lineage>
        <taxon>Bacteria</taxon>
        <taxon>Bacillati</taxon>
        <taxon>Bacillota</taxon>
        <taxon>Bacilli</taxon>
        <taxon>Bacillales</taxon>
        <taxon>Caryophanaceae</taxon>
        <taxon>Sporosarcina</taxon>
    </lineage>
</organism>
<sequence length="78" mass="9150">MAIVFWGLCIIIGSGLISHSLDNKKKVKYRYEFISVNERNVIIFDKKTGSYWQKLIEESDGTIDWQKKESPIAKQEQR</sequence>
<evidence type="ECO:0000313" key="2">
    <source>
        <dbReference type="Proteomes" id="UP001280629"/>
    </source>
</evidence>
<dbReference type="EMBL" id="JAUBDH010000003">
    <property type="protein sequence ID" value="MDW0109754.1"/>
    <property type="molecule type" value="Genomic_DNA"/>
</dbReference>
<reference evidence="1 2" key="1">
    <citation type="submission" date="2023-06" db="EMBL/GenBank/DDBJ databases">
        <title>Sporosarcina sp. nov., isolated from Korean traditional fermented seafood 'Jeotgal'.</title>
        <authorList>
            <person name="Yang A.-I."/>
            <person name="Shin N.-R."/>
        </authorList>
    </citation>
    <scope>NUCLEOTIDE SEQUENCE [LARGE SCALE GENOMIC DNA]</scope>
    <source>
        <strain evidence="1 2">KCTC3840</strain>
    </source>
</reference>
<proteinExistence type="predicted"/>
<gene>
    <name evidence="1" type="ORF">QT716_06755</name>
</gene>
<accession>A0ABU4FYG5</accession>
<comment type="caution">
    <text evidence="1">The sequence shown here is derived from an EMBL/GenBank/DDBJ whole genome shotgun (WGS) entry which is preliminary data.</text>
</comment>
<dbReference type="RefSeq" id="WP_317935295.1">
    <property type="nucleotide sequence ID" value="NZ_JAUBDH010000003.1"/>
</dbReference>
<keyword evidence="2" id="KW-1185">Reference proteome</keyword>
<name>A0ABU4FYG5_9BACL</name>